<evidence type="ECO:0000259" key="1">
    <source>
        <dbReference type="Pfam" id="PF06114"/>
    </source>
</evidence>
<gene>
    <name evidence="2" type="ORF">OCV99_11855</name>
</gene>
<dbReference type="Proteomes" id="UP001652431">
    <property type="component" value="Unassembled WGS sequence"/>
</dbReference>
<proteinExistence type="predicted"/>
<evidence type="ECO:0000313" key="3">
    <source>
        <dbReference type="Proteomes" id="UP001652431"/>
    </source>
</evidence>
<keyword evidence="3" id="KW-1185">Reference proteome</keyword>
<dbReference type="Pfam" id="PF06114">
    <property type="entry name" value="Peptidase_M78"/>
    <property type="match status" value="1"/>
</dbReference>
<name>A0ABT2RPC5_9FIRM</name>
<comment type="caution">
    <text evidence="2">The sequence shown here is derived from an EMBL/GenBank/DDBJ whole genome shotgun (WGS) entry which is preliminary data.</text>
</comment>
<feature type="domain" description="IrrE N-terminal-like" evidence="1">
    <location>
        <begin position="83"/>
        <end position="186"/>
    </location>
</feature>
<sequence length="269" mass="32181">MPTLEYNPERKELLKEISETLKEIGQAGHIVKYYWKIGRLAEQLIIQTLGEENCVFPIDIEALVKEFGIEVEDEFMDKFQNTNVRALNRKIGQLVIRKDSYTGEKSVIIHIDNKVPPSSRRYAIANEFVHYLLHYDEDRYYENYFIMPICPVKMEEIAADIFSVFLLIPMRQFVVEFAQYVEYRVNTQKVPISTEEWMRYLSERAVLSDYYVAYGYQYLRGIGYWVYQAYNAAEEQMKEIAMDEEEKKEIIEWMDGYYTKERSRWIFQA</sequence>
<dbReference type="InterPro" id="IPR010359">
    <property type="entry name" value="IrrE_HExxH"/>
</dbReference>
<organism evidence="2 3">
    <name type="scientific">Dorea acetigenes</name>
    <dbReference type="NCBI Taxonomy" id="2981787"/>
    <lineage>
        <taxon>Bacteria</taxon>
        <taxon>Bacillati</taxon>
        <taxon>Bacillota</taxon>
        <taxon>Clostridia</taxon>
        <taxon>Lachnospirales</taxon>
        <taxon>Lachnospiraceae</taxon>
        <taxon>Dorea</taxon>
    </lineage>
</organism>
<protein>
    <submittedName>
        <fullName evidence="2">ImmA/IrrE family metallo-endopeptidase</fullName>
    </submittedName>
</protein>
<dbReference type="RefSeq" id="WP_158370764.1">
    <property type="nucleotide sequence ID" value="NZ_JAOQJU010000015.1"/>
</dbReference>
<accession>A0ABT2RPC5</accession>
<evidence type="ECO:0000313" key="2">
    <source>
        <dbReference type="EMBL" id="MCU6687223.1"/>
    </source>
</evidence>
<dbReference type="EMBL" id="JAOQJU010000015">
    <property type="protein sequence ID" value="MCU6687223.1"/>
    <property type="molecule type" value="Genomic_DNA"/>
</dbReference>
<reference evidence="2 3" key="1">
    <citation type="journal article" date="2021" name="ISME Commun">
        <title>Automated analysis of genomic sequences facilitates high-throughput and comprehensive description of bacteria.</title>
        <authorList>
            <person name="Hitch T.C.A."/>
        </authorList>
    </citation>
    <scope>NUCLEOTIDE SEQUENCE [LARGE SCALE GENOMIC DNA]</scope>
    <source>
        <strain evidence="2 3">Sanger_03</strain>
    </source>
</reference>